<keyword evidence="7 12" id="KW-0479">Metal-binding</keyword>
<dbReference type="Gene3D" id="3.30.1700.10">
    <property type="entry name" value="lpxc deacetylase, domain 2"/>
    <property type="match status" value="1"/>
</dbReference>
<dbReference type="GO" id="GO:0046872">
    <property type="term" value="F:metal ion binding"/>
    <property type="evidence" value="ECO:0007669"/>
    <property type="project" value="UniProtKB-KW"/>
</dbReference>
<dbReference type="Proteomes" id="UP000019760">
    <property type="component" value="Unassembled WGS sequence"/>
</dbReference>
<dbReference type="GO" id="GO:0009245">
    <property type="term" value="P:lipid A biosynthetic process"/>
    <property type="evidence" value="ECO:0007669"/>
    <property type="project" value="UniProtKB-UniRule"/>
</dbReference>
<dbReference type="InterPro" id="IPR020568">
    <property type="entry name" value="Ribosomal_Su5_D2-typ_SF"/>
</dbReference>
<reference evidence="14" key="1">
    <citation type="journal article" date="2014" name="FEMS Microbiol. Lett.">
        <title>Draft Genomic DNA Sequence of the Facultatively Methylotrophic Bacterium Acidomonas methanolica type strain MB58.</title>
        <authorList>
            <person name="Higashiura N."/>
            <person name="Hadano H."/>
            <person name="Hirakawa H."/>
            <person name="Matsutani M."/>
            <person name="Takabe S."/>
            <person name="Matsushita K."/>
            <person name="Azuma Y."/>
        </authorList>
    </citation>
    <scope>NUCLEOTIDE SEQUENCE [LARGE SCALE GENOMIC DNA]</scope>
    <source>
        <strain evidence="14">MB58</strain>
    </source>
</reference>
<dbReference type="InterPro" id="IPR011334">
    <property type="entry name" value="UDP-acyl_GlcNac_deAcase_C"/>
</dbReference>
<dbReference type="OrthoDB" id="9802746at2"/>
<dbReference type="UniPathway" id="UPA00359">
    <property type="reaction ID" value="UER00478"/>
</dbReference>
<evidence type="ECO:0000256" key="6">
    <source>
        <dbReference type="ARBA" id="ARBA00022556"/>
    </source>
</evidence>
<name>A0A023D6C8_ACIMT</name>
<evidence type="ECO:0000256" key="2">
    <source>
        <dbReference type="ARBA" id="ARBA00002923"/>
    </source>
</evidence>
<dbReference type="GO" id="GO:0016020">
    <property type="term" value="C:membrane"/>
    <property type="evidence" value="ECO:0007669"/>
    <property type="project" value="GOC"/>
</dbReference>
<evidence type="ECO:0000256" key="11">
    <source>
        <dbReference type="ARBA" id="ARBA00024535"/>
    </source>
</evidence>
<dbReference type="EC" id="3.5.1.108" evidence="4 12"/>
<feature type="active site" description="Proton donor" evidence="12">
    <location>
        <position position="290"/>
    </location>
</feature>
<comment type="pathway">
    <text evidence="3 12">Glycolipid biosynthesis; lipid IV(A) biosynthesis; lipid IV(A) from (3R)-3-hydroxytetradecanoyl-[acyl-carrier-protein] and UDP-N-acetyl-alpha-D-glucosamine: step 2/6.</text>
</comment>
<dbReference type="GO" id="GO:0103117">
    <property type="term" value="F:UDP-3-O-acyl-N-acetylglucosamine deacetylase activity"/>
    <property type="evidence" value="ECO:0007669"/>
    <property type="project" value="UniProtKB-UniRule"/>
</dbReference>
<dbReference type="Gene3D" id="3.30.230.20">
    <property type="entry name" value="lpxc deacetylase, domain 1"/>
    <property type="match status" value="1"/>
</dbReference>
<dbReference type="Pfam" id="PF03331">
    <property type="entry name" value="LpxC"/>
    <property type="match status" value="1"/>
</dbReference>
<evidence type="ECO:0000256" key="9">
    <source>
        <dbReference type="ARBA" id="ARBA00022833"/>
    </source>
</evidence>
<keyword evidence="6 12" id="KW-0441">Lipid A biosynthesis</keyword>
<comment type="catalytic activity">
    <reaction evidence="11 12">
        <text>a UDP-3-O-[(3R)-3-hydroxyacyl]-N-acetyl-alpha-D-glucosamine + H2O = a UDP-3-O-[(3R)-3-hydroxyacyl]-alpha-D-glucosamine + acetate</text>
        <dbReference type="Rhea" id="RHEA:67816"/>
        <dbReference type="ChEBI" id="CHEBI:15377"/>
        <dbReference type="ChEBI" id="CHEBI:30089"/>
        <dbReference type="ChEBI" id="CHEBI:137740"/>
        <dbReference type="ChEBI" id="CHEBI:173225"/>
        <dbReference type="EC" id="3.5.1.108"/>
    </reaction>
</comment>
<keyword evidence="10 12" id="KW-0443">Lipid metabolism</keyword>
<dbReference type="HAMAP" id="MF_00388">
    <property type="entry name" value="LpxC"/>
    <property type="match status" value="1"/>
</dbReference>
<feature type="binding site" evidence="12">
    <location>
        <position position="263"/>
    </location>
    <ligand>
        <name>Zn(2+)</name>
        <dbReference type="ChEBI" id="CHEBI:29105"/>
    </ligand>
</feature>
<evidence type="ECO:0000256" key="12">
    <source>
        <dbReference type="HAMAP-Rule" id="MF_00388"/>
    </source>
</evidence>
<dbReference type="RefSeq" id="WP_052511999.1">
    <property type="nucleotide sequence ID" value="NZ_BAND01000074.1"/>
</dbReference>
<dbReference type="EMBL" id="BAND01000074">
    <property type="protein sequence ID" value="GAJ29682.1"/>
    <property type="molecule type" value="Genomic_DNA"/>
</dbReference>
<dbReference type="InterPro" id="IPR004463">
    <property type="entry name" value="UDP-acyl_GlcNac_deAcase"/>
</dbReference>
<sequence>MQSLTVCEAPAPAADGTVPGSTGAARQRTLANPISCTGIGLHSGMKVRLSLLPAPAGHGIAFRRSDLPGAPVIPALYDRVVDTRLSTVLGDATDPAIRVATVEHVMAALSGNGIDNALLDIDGPEMPILDGSAAEFDFLICCAGRVEQDAPRRRIEILRPVRVEGEDGAFAELRPAKHGMLLAFSIDFAATAIGRQAHVMPLTEQRFRHEVANCRTFVERRDIEALKKMGLARGGSLENAIVVEEDRILNPGGLRRSGEFVRHKMMDAIGDLYLAGHRLQARFIGHKSGHCLNNRLLRAVLADSANWRLSASHTPASVLRVAA</sequence>
<evidence type="ECO:0000256" key="5">
    <source>
        <dbReference type="ARBA" id="ARBA00022516"/>
    </source>
</evidence>
<comment type="function">
    <text evidence="2 12">Catalyzes the hydrolysis of UDP-3-O-myristoyl-N-acetylglucosamine to form UDP-3-O-myristoylglucosamine and acetate, the committed step in lipid A biosynthesis.</text>
</comment>
<keyword evidence="9 12" id="KW-0862">Zinc</keyword>
<feature type="binding site" evidence="12">
    <location>
        <position position="104"/>
    </location>
    <ligand>
        <name>Zn(2+)</name>
        <dbReference type="ChEBI" id="CHEBI:29105"/>
    </ligand>
</feature>
<dbReference type="PANTHER" id="PTHR33694">
    <property type="entry name" value="UDP-3-O-ACYL-N-ACETYLGLUCOSAMINE DEACETYLASE 1, MITOCHONDRIAL-RELATED"/>
    <property type="match status" value="1"/>
</dbReference>
<dbReference type="InterPro" id="IPR015870">
    <property type="entry name" value="UDP-acyl_N-AcGlcN_deAcase_N"/>
</dbReference>
<evidence type="ECO:0000313" key="14">
    <source>
        <dbReference type="Proteomes" id="UP000019760"/>
    </source>
</evidence>
<evidence type="ECO:0000256" key="8">
    <source>
        <dbReference type="ARBA" id="ARBA00022801"/>
    </source>
</evidence>
<dbReference type="NCBIfam" id="TIGR00325">
    <property type="entry name" value="lpxC"/>
    <property type="match status" value="1"/>
</dbReference>
<evidence type="ECO:0000313" key="13">
    <source>
        <dbReference type="EMBL" id="GAJ29682.1"/>
    </source>
</evidence>
<evidence type="ECO:0000256" key="4">
    <source>
        <dbReference type="ARBA" id="ARBA00012745"/>
    </source>
</evidence>
<evidence type="ECO:0000256" key="1">
    <source>
        <dbReference type="ARBA" id="ARBA00001947"/>
    </source>
</evidence>
<proteinExistence type="inferred from homology"/>
<dbReference type="PANTHER" id="PTHR33694:SF1">
    <property type="entry name" value="UDP-3-O-ACYL-N-ACETYLGLUCOSAMINE DEACETYLASE 1, MITOCHONDRIAL-RELATED"/>
    <property type="match status" value="1"/>
</dbReference>
<accession>A0A023D6C8</accession>
<keyword evidence="8 12" id="KW-0378">Hydrolase</keyword>
<evidence type="ECO:0000256" key="7">
    <source>
        <dbReference type="ARBA" id="ARBA00022723"/>
    </source>
</evidence>
<comment type="caution">
    <text evidence="13">The sequence shown here is derived from an EMBL/GenBank/DDBJ whole genome shotgun (WGS) entry which is preliminary data.</text>
</comment>
<keyword evidence="14" id="KW-1185">Reference proteome</keyword>
<comment type="similarity">
    <text evidence="12">Belongs to the LpxC family.</text>
</comment>
<feature type="binding site" evidence="12">
    <location>
        <position position="267"/>
    </location>
    <ligand>
        <name>Zn(2+)</name>
        <dbReference type="ChEBI" id="CHEBI:29105"/>
    </ligand>
</feature>
<reference evidence="13 14" key="2">
    <citation type="journal article" date="2014" name="FEMS Microbiol. Lett.">
        <title>Draft genomic DNA sequence of the facultatively methylotrophic bacterium Acidomonas methanolica type strain MB58.</title>
        <authorList>
            <person name="Higashiura N."/>
            <person name="Hadano H."/>
            <person name="Hirakawa H."/>
            <person name="Matsutani M."/>
            <person name="Takabe S."/>
            <person name="Matsushita K."/>
            <person name="Azuma Y."/>
        </authorList>
    </citation>
    <scope>NUCLEOTIDE SEQUENCE [LARGE SCALE GENOMIC DNA]</scope>
    <source>
        <strain evidence="13 14">MB58</strain>
    </source>
</reference>
<comment type="cofactor">
    <cofactor evidence="1 12">
        <name>Zn(2+)</name>
        <dbReference type="ChEBI" id="CHEBI:29105"/>
    </cofactor>
</comment>
<gene>
    <name evidence="12" type="primary">lpxC</name>
    <name evidence="13" type="ORF">Amme_074_011</name>
</gene>
<dbReference type="SUPFAM" id="SSF54211">
    <property type="entry name" value="Ribosomal protein S5 domain 2-like"/>
    <property type="match status" value="2"/>
</dbReference>
<dbReference type="AlphaFoldDB" id="A0A023D6C8"/>
<keyword evidence="5 12" id="KW-0444">Lipid biosynthesis</keyword>
<protein>
    <recommendedName>
        <fullName evidence="4 12">UDP-3-O-acyl-N-acetylglucosamine deacetylase</fullName>
        <shortName evidence="12">UDP-3-O-acyl-GlcNAc deacetylase</shortName>
        <ecNumber evidence="4 12">3.5.1.108</ecNumber>
    </recommendedName>
    <alternativeName>
        <fullName evidence="12">UDP-3-O-[R-3-hydroxymyristoyl]-N-acetylglucosamine deacetylase</fullName>
    </alternativeName>
</protein>
<evidence type="ECO:0000256" key="3">
    <source>
        <dbReference type="ARBA" id="ARBA00005002"/>
    </source>
</evidence>
<organism evidence="13 14">
    <name type="scientific">Acidomonas methanolica NBRC 104435</name>
    <dbReference type="NCBI Taxonomy" id="1231351"/>
    <lineage>
        <taxon>Bacteria</taxon>
        <taxon>Pseudomonadati</taxon>
        <taxon>Pseudomonadota</taxon>
        <taxon>Alphaproteobacteria</taxon>
        <taxon>Acetobacterales</taxon>
        <taxon>Acetobacteraceae</taxon>
        <taxon>Acidomonas</taxon>
    </lineage>
</organism>
<evidence type="ECO:0000256" key="10">
    <source>
        <dbReference type="ARBA" id="ARBA00023098"/>
    </source>
</evidence>